<dbReference type="GO" id="GO:0016579">
    <property type="term" value="P:protein deubiquitination"/>
    <property type="evidence" value="ECO:0007669"/>
    <property type="project" value="TreeGrafter"/>
</dbReference>
<gene>
    <name evidence="6" type="ORF">CC86DRAFT_7517</name>
</gene>
<evidence type="ECO:0000259" key="5">
    <source>
        <dbReference type="PROSITE" id="PS51858"/>
    </source>
</evidence>
<dbReference type="GO" id="GO:0006508">
    <property type="term" value="P:proteolysis"/>
    <property type="evidence" value="ECO:0007669"/>
    <property type="project" value="UniProtKB-KW"/>
</dbReference>
<feature type="compositionally biased region" description="Basic and acidic residues" evidence="4">
    <location>
        <begin position="193"/>
        <end position="204"/>
    </location>
</feature>
<evidence type="ECO:0000256" key="3">
    <source>
        <dbReference type="ARBA" id="ARBA00022801"/>
    </source>
</evidence>
<dbReference type="OrthoDB" id="412286at2759"/>
<dbReference type="AlphaFoldDB" id="A0A6A7AKY8"/>
<dbReference type="PANTHER" id="PTHR12378:SF80">
    <property type="entry name" value="IP06716P-RELATED"/>
    <property type="match status" value="1"/>
</dbReference>
<feature type="region of interest" description="Disordered" evidence="4">
    <location>
        <begin position="193"/>
        <end position="269"/>
    </location>
</feature>
<evidence type="ECO:0000313" key="6">
    <source>
        <dbReference type="EMBL" id="KAF2833265.1"/>
    </source>
</evidence>
<evidence type="ECO:0000313" key="7">
    <source>
        <dbReference type="Proteomes" id="UP000799424"/>
    </source>
</evidence>
<accession>A0A6A7AKY8</accession>
<dbReference type="PANTHER" id="PTHR12378">
    <property type="entry name" value="DESUMOYLATING ISOPEPTIDASE"/>
    <property type="match status" value="1"/>
</dbReference>
<dbReference type="EMBL" id="MU006216">
    <property type="protein sequence ID" value="KAF2833265.1"/>
    <property type="molecule type" value="Genomic_DNA"/>
</dbReference>
<protein>
    <submittedName>
        <fullName evidence="6">DUF862-domain-containing protein</fullName>
    </submittedName>
</protein>
<reference evidence="6" key="1">
    <citation type="journal article" date="2020" name="Stud. Mycol.">
        <title>101 Dothideomycetes genomes: a test case for predicting lifestyles and emergence of pathogens.</title>
        <authorList>
            <person name="Haridas S."/>
            <person name="Albert R."/>
            <person name="Binder M."/>
            <person name="Bloem J."/>
            <person name="Labutti K."/>
            <person name="Salamov A."/>
            <person name="Andreopoulos B."/>
            <person name="Baker S."/>
            <person name="Barry K."/>
            <person name="Bills G."/>
            <person name="Bluhm B."/>
            <person name="Cannon C."/>
            <person name="Castanera R."/>
            <person name="Culley D."/>
            <person name="Daum C."/>
            <person name="Ezra D."/>
            <person name="Gonzalez J."/>
            <person name="Henrissat B."/>
            <person name="Kuo A."/>
            <person name="Liang C."/>
            <person name="Lipzen A."/>
            <person name="Lutzoni F."/>
            <person name="Magnuson J."/>
            <person name="Mondo S."/>
            <person name="Nolan M."/>
            <person name="Ohm R."/>
            <person name="Pangilinan J."/>
            <person name="Park H.-J."/>
            <person name="Ramirez L."/>
            <person name="Alfaro M."/>
            <person name="Sun H."/>
            <person name="Tritt A."/>
            <person name="Yoshinaga Y."/>
            <person name="Zwiers L.-H."/>
            <person name="Turgeon B."/>
            <person name="Goodwin S."/>
            <person name="Spatafora J."/>
            <person name="Crous P."/>
            <person name="Grigoriev I."/>
        </authorList>
    </citation>
    <scope>NUCLEOTIDE SEQUENCE</scope>
    <source>
        <strain evidence="6">CBS 113818</strain>
    </source>
</reference>
<name>A0A6A7AKY8_9PLEO</name>
<evidence type="ECO:0000256" key="1">
    <source>
        <dbReference type="ARBA" id="ARBA00008140"/>
    </source>
</evidence>
<keyword evidence="3" id="KW-0378">Hydrolase</keyword>
<dbReference type="GO" id="GO:0101005">
    <property type="term" value="F:deubiquitinase activity"/>
    <property type="evidence" value="ECO:0007669"/>
    <property type="project" value="TreeGrafter"/>
</dbReference>
<comment type="similarity">
    <text evidence="1">Belongs to the DeSI family.</text>
</comment>
<evidence type="ECO:0000256" key="4">
    <source>
        <dbReference type="SAM" id="MobiDB-lite"/>
    </source>
</evidence>
<feature type="compositionally biased region" description="Acidic residues" evidence="4">
    <location>
        <begin position="205"/>
        <end position="215"/>
    </location>
</feature>
<organism evidence="6 7">
    <name type="scientific">Ophiobolus disseminans</name>
    <dbReference type="NCBI Taxonomy" id="1469910"/>
    <lineage>
        <taxon>Eukaryota</taxon>
        <taxon>Fungi</taxon>
        <taxon>Dikarya</taxon>
        <taxon>Ascomycota</taxon>
        <taxon>Pezizomycotina</taxon>
        <taxon>Dothideomycetes</taxon>
        <taxon>Pleosporomycetidae</taxon>
        <taxon>Pleosporales</taxon>
        <taxon>Pleosporineae</taxon>
        <taxon>Phaeosphaeriaceae</taxon>
        <taxon>Ophiobolus</taxon>
    </lineage>
</organism>
<dbReference type="Gene3D" id="3.90.1720.30">
    <property type="entry name" value="PPPDE domains"/>
    <property type="match status" value="1"/>
</dbReference>
<dbReference type="Proteomes" id="UP000799424">
    <property type="component" value="Unassembled WGS sequence"/>
</dbReference>
<feature type="domain" description="PPPDE" evidence="5">
    <location>
        <begin position="26"/>
        <end position="168"/>
    </location>
</feature>
<dbReference type="Pfam" id="PF05903">
    <property type="entry name" value="Peptidase_C97"/>
    <property type="match status" value="1"/>
</dbReference>
<feature type="region of interest" description="Disordered" evidence="4">
    <location>
        <begin position="1"/>
        <end position="21"/>
    </location>
</feature>
<dbReference type="SMART" id="SM01179">
    <property type="entry name" value="DUF862"/>
    <property type="match status" value="1"/>
</dbReference>
<dbReference type="InterPro" id="IPR042266">
    <property type="entry name" value="PPPDE_sf"/>
</dbReference>
<dbReference type="InterPro" id="IPR008580">
    <property type="entry name" value="PPPDE_dom"/>
</dbReference>
<proteinExistence type="inferred from homology"/>
<evidence type="ECO:0000256" key="2">
    <source>
        <dbReference type="ARBA" id="ARBA00022670"/>
    </source>
</evidence>
<sequence>MSSTTRPKPSRKTSGSHRNTMSLSRTEVTIHIYDLLPPGKVSTVLWAIGSSLLHSGVVIGDREYAYGGHEHRNVTGVYWTKPRLEPPGGTFKTAVLHGFSFRPQEEMDAIIHEATVEFQGTSYNLLTKNCNHFTSYLCEKLTGRAAPGWLNRAASIGVALPCVVPREWIDPPDYDTADGELLDEDFDDERASMLQHDRQRRQFEATEEEDWEDEGPSGNSSRSEQRGPGGGLRYSASQNVPRLVSFKDTDSSGRAMPAAERAPLPKNLT</sequence>
<keyword evidence="2" id="KW-0645">Protease</keyword>
<keyword evidence="7" id="KW-1185">Reference proteome</keyword>
<dbReference type="PROSITE" id="PS51858">
    <property type="entry name" value="PPPDE"/>
    <property type="match status" value="1"/>
</dbReference>